<sequence>MDLSATNVFIFNWVENYDDHVARLKETFENGQLNNKVCTYNQLSSDNLHAEIEKLRQLDFGLFRYVAVVILDNKSTNENLIAASDANILLHSELLTPFLTNETLEQKTVLTVIQKLADYDTEEDDSLQIAERQNYVKSQGWYRNLGTRHMDGLELTIRANEPTDNFWDRPFLDVFCQEFLNSKTMPIKNIFSNISKTCPIVFESNQGSNDNDILGSAMDENDSRDYFPPKIN</sequence>
<dbReference type="EnsemblMetazoa" id="MDOA002383-RA">
    <property type="protein sequence ID" value="MDOA002383-PA"/>
    <property type="gene ID" value="MDOA002383"/>
</dbReference>
<dbReference type="VEuPathDB" id="VectorBase:MDOA002383"/>
<dbReference type="AlphaFoldDB" id="A0A1I8M8Q8"/>
<reference evidence="1" key="1">
    <citation type="submission" date="2020-05" db="UniProtKB">
        <authorList>
            <consortium name="EnsemblMetazoa"/>
        </authorList>
    </citation>
    <scope>IDENTIFICATION</scope>
    <source>
        <strain evidence="1">Aabys</strain>
    </source>
</reference>
<protein>
    <submittedName>
        <fullName evidence="1">Uncharacterized protein</fullName>
    </submittedName>
</protein>
<dbReference type="EnsemblMetazoa" id="MDOA002383-RC">
    <property type="protein sequence ID" value="MDOA002383-PC"/>
    <property type="gene ID" value="MDOA002383"/>
</dbReference>
<dbReference type="VEuPathDB" id="VectorBase:MDOMA2_010662"/>
<dbReference type="Gene3D" id="3.40.50.1460">
    <property type="match status" value="1"/>
</dbReference>
<dbReference type="OrthoDB" id="7998895at2759"/>
<gene>
    <name evidence="1" type="primary">101899365</name>
</gene>
<evidence type="ECO:0000313" key="1">
    <source>
        <dbReference type="EnsemblMetazoa" id="MDOA002383-PA"/>
    </source>
</evidence>
<dbReference type="EnsemblMetazoa" id="MDOA002383-RB">
    <property type="protein sequence ID" value="MDOA002383-PB"/>
    <property type="gene ID" value="MDOA002383"/>
</dbReference>
<dbReference type="KEGG" id="mde:101899365"/>
<dbReference type="RefSeq" id="XP_011293238.2">
    <property type="nucleotide sequence ID" value="XM_011294936.3"/>
</dbReference>
<proteinExistence type="predicted"/>
<name>A0A1I8M8Q8_MUSDO</name>
<organism evidence="1">
    <name type="scientific">Musca domestica</name>
    <name type="common">House fly</name>
    <dbReference type="NCBI Taxonomy" id="7370"/>
    <lineage>
        <taxon>Eukaryota</taxon>
        <taxon>Metazoa</taxon>
        <taxon>Ecdysozoa</taxon>
        <taxon>Arthropoda</taxon>
        <taxon>Hexapoda</taxon>
        <taxon>Insecta</taxon>
        <taxon>Pterygota</taxon>
        <taxon>Neoptera</taxon>
        <taxon>Endopterygota</taxon>
        <taxon>Diptera</taxon>
        <taxon>Brachycera</taxon>
        <taxon>Muscomorpha</taxon>
        <taxon>Muscoidea</taxon>
        <taxon>Muscidae</taxon>
        <taxon>Musca</taxon>
    </lineage>
</organism>
<accession>A0A1I8M8Q8</accession>